<dbReference type="AlphaFoldDB" id="A0A3S5BR33"/>
<evidence type="ECO:0000313" key="3">
    <source>
        <dbReference type="Proteomes" id="UP000784294"/>
    </source>
</evidence>
<name>A0A3S5BR33_9PLAT</name>
<organism evidence="2 3">
    <name type="scientific">Protopolystoma xenopodis</name>
    <dbReference type="NCBI Taxonomy" id="117903"/>
    <lineage>
        <taxon>Eukaryota</taxon>
        <taxon>Metazoa</taxon>
        <taxon>Spiralia</taxon>
        <taxon>Lophotrochozoa</taxon>
        <taxon>Platyhelminthes</taxon>
        <taxon>Monogenea</taxon>
        <taxon>Polyopisthocotylea</taxon>
        <taxon>Polystomatidea</taxon>
        <taxon>Polystomatidae</taxon>
        <taxon>Protopolystoma</taxon>
    </lineage>
</organism>
<evidence type="ECO:0000313" key="2">
    <source>
        <dbReference type="EMBL" id="VEL14424.1"/>
    </source>
</evidence>
<reference evidence="2" key="1">
    <citation type="submission" date="2018-11" db="EMBL/GenBank/DDBJ databases">
        <authorList>
            <consortium name="Pathogen Informatics"/>
        </authorList>
    </citation>
    <scope>NUCLEOTIDE SEQUENCE</scope>
</reference>
<feature type="compositionally biased region" description="Low complexity" evidence="1">
    <location>
        <begin position="37"/>
        <end position="51"/>
    </location>
</feature>
<dbReference type="Proteomes" id="UP000784294">
    <property type="component" value="Unassembled WGS sequence"/>
</dbReference>
<dbReference type="EMBL" id="CAAALY010021103">
    <property type="protein sequence ID" value="VEL14424.1"/>
    <property type="molecule type" value="Genomic_DNA"/>
</dbReference>
<evidence type="ECO:0000256" key="1">
    <source>
        <dbReference type="SAM" id="MobiDB-lite"/>
    </source>
</evidence>
<comment type="caution">
    <text evidence="2">The sequence shown here is derived from an EMBL/GenBank/DDBJ whole genome shotgun (WGS) entry which is preliminary data.</text>
</comment>
<proteinExistence type="predicted"/>
<keyword evidence="3" id="KW-1185">Reference proteome</keyword>
<gene>
    <name evidence="2" type="ORF">PXEA_LOCUS7864</name>
</gene>
<accession>A0A3S5BR33</accession>
<feature type="region of interest" description="Disordered" evidence="1">
    <location>
        <begin position="22"/>
        <end position="96"/>
    </location>
</feature>
<protein>
    <submittedName>
        <fullName evidence="2">Uncharacterized protein</fullName>
    </submittedName>
</protein>
<sequence length="132" mass="13951">MPTLVLPARELNGLFASLGCSESADSRVPVRQGQQKSISSTSRSSPQLSKSASSVDPTPDELPARLGDVCSPDGAGCTVGQTGQTNKAERPNSLRGLVSLGEIGSRSAQRLREDLARWPDGDEEKTVSEEEI</sequence>